<feature type="domain" description="Gp5/Type VI secretion system Vgr protein OB-fold" evidence="4">
    <location>
        <begin position="377"/>
        <end position="445"/>
    </location>
</feature>
<dbReference type="InterPro" id="IPR037026">
    <property type="entry name" value="Vgr_OB-fold_dom_sf"/>
</dbReference>
<dbReference type="NCBIfam" id="TIGR03361">
    <property type="entry name" value="VI_Rhs_Vgr"/>
    <property type="match status" value="1"/>
</dbReference>
<evidence type="ECO:0000256" key="2">
    <source>
        <dbReference type="ARBA" id="ARBA00005558"/>
    </source>
</evidence>
<evidence type="ECO:0000313" key="7">
    <source>
        <dbReference type="Proteomes" id="UP001574673"/>
    </source>
</evidence>
<evidence type="ECO:0000256" key="3">
    <source>
        <dbReference type="ARBA" id="ARBA00022525"/>
    </source>
</evidence>
<sequence length="763" mass="86085">MNRLLTSHLGGEGKLKAVWLEGTEALSTLYRIRVRLISEDGQIDCQKLLGEAGSVELLAAGGAKRYFSGQIVRMGALGKAGRYYRYEAHLSPKLWHAGRTSDFRIWQNLTVKEIAEELLGKHAIRHDWRTKNALKRWEYKVQYGETDLEFLERLLAHEGLYYWFEHKKGGERLIIADHFTTPDTYPGYENVLYCPPDEAREDEDHYWDWNLSRRPEPGRYTQGDYDFKKPAKDLTTGHSDPRGHLFDQYERYAYPGNYTDPGEGEQYAIARLEALQAGQDLITLTGKVRGALPGYRFTLRNHPREEQNRELLVVRADYRATDNDYEAWGEREEAGYQVIVKAQPADKGYRPLARSGPRARGPETAVVVGPAGEEIHTDEYGRVKVHFHWDRYGKKDGSDSCWIRVASPWAGSNFGGIHIPRIGQEVIVDYEYGDPDRPLITGRVYNAAQMPPWELPANKTQSGFLTRSSKGGAPGEGLRDGAGAANALRFEDKAGAEQLWLHAQKDQLTEVEHDEDKWVGQDRRKEIDRDEFSTIHRDRTEVVDRNEKINVHGWRTEEVDLDETITIHQNRKERVDHNETISIGDNRNENVGKNERVEIGIDQSLKVGKNRDKTVVKHEKDSIGKMKFERIGMGLMQNIGIFRMSNIGAAYNLNVGMSMMTNTGMMRIDTVGLKHTHTVGSEYTLNVKGIGKGAGSSLIMNSTSITFKVGASTLTMKEDGSIQIEGKEISVLASGKLLQDGKEGVQITGGPSVVVKAQEIDLN</sequence>
<keyword evidence="7" id="KW-1185">Reference proteome</keyword>
<evidence type="ECO:0000259" key="5">
    <source>
        <dbReference type="Pfam" id="PF22178"/>
    </source>
</evidence>
<dbReference type="Gene3D" id="2.30.110.50">
    <property type="match status" value="1"/>
</dbReference>
<dbReference type="InterPro" id="IPR006531">
    <property type="entry name" value="Gp5/Vgr_OB"/>
</dbReference>
<evidence type="ECO:0000259" key="4">
    <source>
        <dbReference type="Pfam" id="PF04717"/>
    </source>
</evidence>
<protein>
    <submittedName>
        <fullName evidence="6">Type VI secretion system tip protein TssI/VgrG</fullName>
    </submittedName>
</protein>
<dbReference type="Pfam" id="PF05954">
    <property type="entry name" value="Phage_GPD"/>
    <property type="match status" value="1"/>
</dbReference>
<dbReference type="InterPro" id="IPR006533">
    <property type="entry name" value="T6SS_Vgr_RhsGE"/>
</dbReference>
<dbReference type="PANTHER" id="PTHR32305">
    <property type="match status" value="1"/>
</dbReference>
<name>A0ABV4UEG6_9RHOO</name>
<dbReference type="InterPro" id="IPR017847">
    <property type="entry name" value="T6SS_RhsGE_Vgr_subset"/>
</dbReference>
<dbReference type="SUPFAM" id="SSF69279">
    <property type="entry name" value="Phage tail proteins"/>
    <property type="match status" value="2"/>
</dbReference>
<evidence type="ECO:0000256" key="1">
    <source>
        <dbReference type="ARBA" id="ARBA00004613"/>
    </source>
</evidence>
<comment type="subcellular location">
    <subcellularLocation>
        <location evidence="1">Secreted</location>
    </subcellularLocation>
</comment>
<evidence type="ECO:0000313" key="6">
    <source>
        <dbReference type="EMBL" id="MFA9949962.1"/>
    </source>
</evidence>
<comment type="similarity">
    <text evidence="2">Belongs to the VgrG protein family.</text>
</comment>
<dbReference type="PANTHER" id="PTHR32305:SF15">
    <property type="entry name" value="PROTEIN RHSA-RELATED"/>
    <property type="match status" value="1"/>
</dbReference>
<dbReference type="SUPFAM" id="SSF69255">
    <property type="entry name" value="gp5 N-terminal domain-like"/>
    <property type="match status" value="1"/>
</dbReference>
<reference evidence="7" key="1">
    <citation type="submission" date="2024-06" db="EMBL/GenBank/DDBJ databases">
        <title>Radixoralia hellwigii gen. nov., sp nov., isolated from a root canal in the human oral cavity.</title>
        <authorList>
            <person name="Bartsch S."/>
            <person name="Wittmer A."/>
            <person name="Schulz A.-K."/>
            <person name="Neumann-Schaal M."/>
            <person name="Wolf J."/>
            <person name="Gronow S."/>
            <person name="Tennert C."/>
            <person name="Haecker G."/>
            <person name="Cieplik F."/>
            <person name="Al-Ahmad A."/>
        </authorList>
    </citation>
    <scope>NUCLEOTIDE SEQUENCE [LARGE SCALE GENOMIC DNA]</scope>
    <source>
        <strain evidence="7">Wk13</strain>
    </source>
</reference>
<dbReference type="InterPro" id="IPR054030">
    <property type="entry name" value="Gp5_Vgr_C"/>
</dbReference>
<dbReference type="Gene3D" id="2.40.50.230">
    <property type="entry name" value="Gp5 N-terminal domain"/>
    <property type="match status" value="1"/>
</dbReference>
<accession>A0ABV4UEG6</accession>
<gene>
    <name evidence="6" type="primary">tssI</name>
    <name evidence="6" type="ORF">ABCS64_06465</name>
</gene>
<organism evidence="6 7">
    <name type="scientific">Dentiradicibacter hellwigii</name>
    <dbReference type="NCBI Taxonomy" id="3149053"/>
    <lineage>
        <taxon>Bacteria</taxon>
        <taxon>Pseudomonadati</taxon>
        <taxon>Pseudomonadota</taxon>
        <taxon>Betaproteobacteria</taxon>
        <taxon>Rhodocyclales</taxon>
        <taxon>Rhodocyclaceae</taxon>
        <taxon>Dentiradicibacter</taxon>
    </lineage>
</organism>
<dbReference type="Proteomes" id="UP001574673">
    <property type="component" value="Unassembled WGS sequence"/>
</dbReference>
<dbReference type="EMBL" id="JBEUWX010000002">
    <property type="protein sequence ID" value="MFA9949962.1"/>
    <property type="molecule type" value="Genomic_DNA"/>
</dbReference>
<dbReference type="Pfam" id="PF04717">
    <property type="entry name" value="Phage_base_V"/>
    <property type="match status" value="1"/>
</dbReference>
<dbReference type="Gene3D" id="3.55.50.10">
    <property type="entry name" value="Baseplate protein-like domains"/>
    <property type="match status" value="1"/>
</dbReference>
<comment type="caution">
    <text evidence="6">The sequence shown here is derived from an EMBL/GenBank/DDBJ whole genome shotgun (WGS) entry which is preliminary data.</text>
</comment>
<dbReference type="Pfam" id="PF22178">
    <property type="entry name" value="Gp5_trimer_C"/>
    <property type="match status" value="1"/>
</dbReference>
<dbReference type="InterPro" id="IPR050708">
    <property type="entry name" value="T6SS_VgrG/RHS"/>
</dbReference>
<feature type="domain" description="Gp5/Type VI secretion system Vgr C-terminal trimerisation" evidence="5">
    <location>
        <begin position="462"/>
        <end position="583"/>
    </location>
</feature>
<dbReference type="NCBIfam" id="TIGR01646">
    <property type="entry name" value="vgr_GE"/>
    <property type="match status" value="1"/>
</dbReference>
<proteinExistence type="inferred from homology"/>
<dbReference type="SUPFAM" id="SSF69349">
    <property type="entry name" value="Phage fibre proteins"/>
    <property type="match status" value="1"/>
</dbReference>
<keyword evidence="3" id="KW-0964">Secreted</keyword>
<dbReference type="Gene3D" id="4.10.220.110">
    <property type="match status" value="1"/>
</dbReference>
<dbReference type="RefSeq" id="WP_418891055.1">
    <property type="nucleotide sequence ID" value="NZ_JBEUWX010000002.1"/>
</dbReference>